<dbReference type="RefSeq" id="WP_367885975.1">
    <property type="nucleotide sequence ID" value="NZ_CP130612.1"/>
</dbReference>
<feature type="active site" description="Nucleophile" evidence="4">
    <location>
        <position position="47"/>
    </location>
</feature>
<evidence type="ECO:0000256" key="3">
    <source>
        <dbReference type="ARBA" id="ARBA00023098"/>
    </source>
</evidence>
<dbReference type="Gene3D" id="3.30.70.20">
    <property type="match status" value="1"/>
</dbReference>
<feature type="domain" description="PNPLA" evidence="6">
    <location>
        <begin position="14"/>
        <end position="185"/>
    </location>
</feature>
<dbReference type="InterPro" id="IPR050301">
    <property type="entry name" value="NTE"/>
</dbReference>
<dbReference type="GO" id="GO:0016042">
    <property type="term" value="P:lipid catabolic process"/>
    <property type="evidence" value="ECO:0007669"/>
    <property type="project" value="UniProtKB-UniRule"/>
</dbReference>
<feature type="domain" description="4Fe-4S ferredoxin-type" evidence="5">
    <location>
        <begin position="291"/>
        <end position="321"/>
    </location>
</feature>
<feature type="short sequence motif" description="GXGXXG" evidence="4">
    <location>
        <begin position="18"/>
        <end position="23"/>
    </location>
</feature>
<evidence type="ECO:0000313" key="9">
    <source>
        <dbReference type="Proteomes" id="UP001229955"/>
    </source>
</evidence>
<evidence type="ECO:0000259" key="6">
    <source>
        <dbReference type="PROSITE" id="PS51635"/>
    </source>
</evidence>
<feature type="short sequence motif" description="DGA/G" evidence="4">
    <location>
        <begin position="172"/>
        <end position="174"/>
    </location>
</feature>
<dbReference type="PROSITE" id="PS51635">
    <property type="entry name" value="PNPLA"/>
    <property type="match status" value="1"/>
</dbReference>
<dbReference type="EMBL" id="CP130612">
    <property type="protein sequence ID" value="WKW13113.1"/>
    <property type="molecule type" value="Genomic_DNA"/>
</dbReference>
<keyword evidence="2 4" id="KW-0442">Lipid degradation</keyword>
<feature type="short sequence motif" description="GXSXG" evidence="4">
    <location>
        <begin position="45"/>
        <end position="49"/>
    </location>
</feature>
<accession>A0AA49JWX6</accession>
<dbReference type="Proteomes" id="UP001229955">
    <property type="component" value="Chromosome"/>
</dbReference>
<protein>
    <submittedName>
        <fullName evidence="8">Patatin-like phospholipase family protein</fullName>
    </submittedName>
</protein>
<feature type="active site" description="Proton acceptor" evidence="4">
    <location>
        <position position="172"/>
    </location>
</feature>
<dbReference type="PANTHER" id="PTHR14226:SF29">
    <property type="entry name" value="NEUROPATHY TARGET ESTERASE SWS"/>
    <property type="match status" value="1"/>
</dbReference>
<evidence type="ECO:0000256" key="4">
    <source>
        <dbReference type="PROSITE-ProRule" id="PRU01161"/>
    </source>
</evidence>
<accession>A0AA49Q8Q9</accession>
<dbReference type="GO" id="GO:0016787">
    <property type="term" value="F:hydrolase activity"/>
    <property type="evidence" value="ECO:0007669"/>
    <property type="project" value="UniProtKB-UniRule"/>
</dbReference>
<dbReference type="AlphaFoldDB" id="A0AA49Q8Q9"/>
<dbReference type="KEGG" id="pspc:Strain318_002427"/>
<dbReference type="Pfam" id="PF13459">
    <property type="entry name" value="Fer4_15"/>
    <property type="match status" value="1"/>
</dbReference>
<keyword evidence="1 4" id="KW-0378">Hydrolase</keyword>
<name>A0AA49Q8Q9_9BACT</name>
<dbReference type="SUPFAM" id="SSF54862">
    <property type="entry name" value="4Fe-4S ferredoxins"/>
    <property type="match status" value="1"/>
</dbReference>
<proteinExistence type="predicted"/>
<dbReference type="Gene3D" id="3.40.1090.10">
    <property type="entry name" value="Cytosolic phospholipase A2 catalytic domain"/>
    <property type="match status" value="1"/>
</dbReference>
<dbReference type="EMBL" id="CP130613">
    <property type="protein sequence ID" value="WKW16019.1"/>
    <property type="molecule type" value="Genomic_DNA"/>
</dbReference>
<dbReference type="InterPro" id="IPR016035">
    <property type="entry name" value="Acyl_Trfase/lysoPLipase"/>
</dbReference>
<dbReference type="Pfam" id="PF01734">
    <property type="entry name" value="Patatin"/>
    <property type="match status" value="1"/>
</dbReference>
<organism evidence="8 9">
    <name type="scientific">Pseudogemmatithrix spongiicola</name>
    <dbReference type="NCBI Taxonomy" id="3062599"/>
    <lineage>
        <taxon>Bacteria</taxon>
        <taxon>Pseudomonadati</taxon>
        <taxon>Gemmatimonadota</taxon>
        <taxon>Gemmatimonadia</taxon>
        <taxon>Gemmatimonadales</taxon>
        <taxon>Gemmatimonadaceae</taxon>
        <taxon>Pseudogemmatithrix</taxon>
    </lineage>
</organism>
<dbReference type="PANTHER" id="PTHR14226">
    <property type="entry name" value="NEUROPATHY TARGET ESTERASE/SWISS CHEESE D.MELANOGASTER"/>
    <property type="match status" value="1"/>
</dbReference>
<evidence type="ECO:0000256" key="2">
    <source>
        <dbReference type="ARBA" id="ARBA00022963"/>
    </source>
</evidence>
<dbReference type="InterPro" id="IPR017896">
    <property type="entry name" value="4Fe4S_Fe-S-bd"/>
</dbReference>
<evidence type="ECO:0000313" key="8">
    <source>
        <dbReference type="EMBL" id="WKW16019.1"/>
    </source>
</evidence>
<keyword evidence="3 4" id="KW-0443">Lipid metabolism</keyword>
<dbReference type="SUPFAM" id="SSF52151">
    <property type="entry name" value="FabD/lysophospholipase-like"/>
    <property type="match status" value="1"/>
</dbReference>
<evidence type="ECO:0000256" key="1">
    <source>
        <dbReference type="ARBA" id="ARBA00022801"/>
    </source>
</evidence>
<dbReference type="PROSITE" id="PS51379">
    <property type="entry name" value="4FE4S_FER_2"/>
    <property type="match status" value="1"/>
</dbReference>
<evidence type="ECO:0000313" key="7">
    <source>
        <dbReference type="EMBL" id="WKW13113.1"/>
    </source>
</evidence>
<keyword evidence="9" id="KW-1185">Reference proteome</keyword>
<evidence type="ECO:0000259" key="5">
    <source>
        <dbReference type="PROSITE" id="PS51379"/>
    </source>
</evidence>
<reference evidence="8" key="1">
    <citation type="submission" date="2023-07" db="EMBL/GenBank/DDBJ databases">
        <authorList>
            <person name="Haufschild T."/>
            <person name="Kallscheuer N."/>
            <person name="Hammer J."/>
            <person name="Kohn T."/>
            <person name="Kabuu M."/>
            <person name="Jogler M."/>
            <person name="Wohfarth N."/>
            <person name="Heuer A."/>
            <person name="Rohde M."/>
            <person name="van Teeseling M.C.F."/>
            <person name="Jogler C."/>
        </authorList>
    </citation>
    <scope>NUCLEOTIDE SEQUENCE</scope>
    <source>
        <strain evidence="7">Strain 138</strain>
        <strain evidence="8">Strain 318</strain>
    </source>
</reference>
<dbReference type="InterPro" id="IPR002641">
    <property type="entry name" value="PNPLA_dom"/>
</dbReference>
<gene>
    <name evidence="7" type="ORF">Strain138_002428</name>
    <name evidence="8" type="ORF">Strain318_002427</name>
</gene>
<sequence>MSSPAASLPPKLALVLGGGGLKGFAHIGVLKAFEERGIQPTVVAGTSIGSLIAAAYVGGMPIREMVRRAKALTKQDLFRINHVGMVTKRMLSPSLYLARPLEKLIEEIVPAGTFRELPRRLLVNTVDLESAAQVLFGLPGLEDVSVREAVYASCALPGFFPPGMIAGRTCADGGIADNVPALASSHGMDAVIAVDVGSSNIARARRIGQKGFAAIYVRSAQIMMKSLQSQQLANWSGPPLLLVRPAVWHFNWFSFGHVERIIELGYESAIDALDRVGTSLLLGGVWPRRMVDVRVDRGACTGCTLCATLAPRYMAMDQDGKAQVLQSPVEWSRAEGDFVHHCPTNAIKVHAIEDGEHRSTMEMPILDDAADEG</sequence>